<organism evidence="2 3">
    <name type="scientific">Nocardioides caeni</name>
    <dbReference type="NCBI Taxonomy" id="574700"/>
    <lineage>
        <taxon>Bacteria</taxon>
        <taxon>Bacillati</taxon>
        <taxon>Actinomycetota</taxon>
        <taxon>Actinomycetes</taxon>
        <taxon>Propionibacteriales</taxon>
        <taxon>Nocardioidaceae</taxon>
        <taxon>Nocardioides</taxon>
    </lineage>
</organism>
<evidence type="ECO:0000313" key="2">
    <source>
        <dbReference type="EMBL" id="THV18459.1"/>
    </source>
</evidence>
<proteinExistence type="predicted"/>
<dbReference type="SUPFAM" id="SSF56784">
    <property type="entry name" value="HAD-like"/>
    <property type="match status" value="1"/>
</dbReference>
<dbReference type="PANTHER" id="PTHR43316">
    <property type="entry name" value="HYDROLASE, HALOACID DELAHOGENASE-RELATED"/>
    <property type="match status" value="1"/>
</dbReference>
<keyword evidence="1 2" id="KW-0378">Hydrolase</keyword>
<keyword evidence="3" id="KW-1185">Reference proteome</keyword>
<dbReference type="InterPro" id="IPR023214">
    <property type="entry name" value="HAD_sf"/>
</dbReference>
<comment type="caution">
    <text evidence="2">The sequence shown here is derived from an EMBL/GenBank/DDBJ whole genome shotgun (WGS) entry which is preliminary data.</text>
</comment>
<sequence length="244" mass="26762">MHSDAGSGTGIDAVIFDWGGTLTAWHDIDFHAESLALAQAVLATPDTSDDHHAFAARLHNAGGVIWGRSRDHQESATIADLFTEAGLDHDPDLLEAYYGFWEPHTLTDPEVAPLFRRLREEGIKVGILSNTIWPRAWHRGYFERDGVLDLIDGDVYTSEIPWTKPSPRAFGAAMEAVGVSDPGRCVYVGDRLFDDVWGAQNAGLRAIHVPHSVIPAEQVGHTEGTPDAVASRLSQIPELLDPWR</sequence>
<reference evidence="2 3" key="1">
    <citation type="journal article" date="2009" name="Int. J. Syst. Evol. Microbiol.">
        <title>Nocardioides caeni sp. nov., isolated from wastewater.</title>
        <authorList>
            <person name="Yoon J.H."/>
            <person name="Kang S.J."/>
            <person name="Park S."/>
            <person name="Kim W."/>
            <person name="Oh T.K."/>
        </authorList>
    </citation>
    <scope>NUCLEOTIDE SEQUENCE [LARGE SCALE GENOMIC DNA]</scope>
    <source>
        <strain evidence="2 3">DSM 23134</strain>
    </source>
</reference>
<dbReference type="Pfam" id="PF00702">
    <property type="entry name" value="Hydrolase"/>
    <property type="match status" value="1"/>
</dbReference>
<dbReference type="InterPro" id="IPR051540">
    <property type="entry name" value="S-2-haloacid_dehalogenase"/>
</dbReference>
<dbReference type="InterPro" id="IPR036412">
    <property type="entry name" value="HAD-like_sf"/>
</dbReference>
<name>A0A4S8NTG1_9ACTN</name>
<dbReference type="SFLD" id="SFLDS00003">
    <property type="entry name" value="Haloacid_Dehalogenase"/>
    <property type="match status" value="1"/>
</dbReference>
<dbReference type="SFLD" id="SFLDG01129">
    <property type="entry name" value="C1.5:_HAD__Beta-PGM__Phosphata"/>
    <property type="match status" value="1"/>
</dbReference>
<protein>
    <submittedName>
        <fullName evidence="2">HAD family hydrolase</fullName>
    </submittedName>
</protein>
<dbReference type="AlphaFoldDB" id="A0A4S8NTG1"/>
<dbReference type="NCBIfam" id="TIGR01549">
    <property type="entry name" value="HAD-SF-IA-v1"/>
    <property type="match status" value="1"/>
</dbReference>
<dbReference type="InterPro" id="IPR006439">
    <property type="entry name" value="HAD-SF_hydro_IA"/>
</dbReference>
<dbReference type="Proteomes" id="UP000307087">
    <property type="component" value="Unassembled WGS sequence"/>
</dbReference>
<dbReference type="PRINTS" id="PR00413">
    <property type="entry name" value="HADHALOGNASE"/>
</dbReference>
<dbReference type="RefSeq" id="WP_136561173.1">
    <property type="nucleotide sequence ID" value="NZ_BAABLS010000002.1"/>
</dbReference>
<dbReference type="GO" id="GO:0016787">
    <property type="term" value="F:hydrolase activity"/>
    <property type="evidence" value="ECO:0007669"/>
    <property type="project" value="UniProtKB-KW"/>
</dbReference>
<evidence type="ECO:0000256" key="1">
    <source>
        <dbReference type="ARBA" id="ARBA00022801"/>
    </source>
</evidence>
<gene>
    <name evidence="2" type="ORF">E9934_02210</name>
</gene>
<dbReference type="PANTHER" id="PTHR43316:SF3">
    <property type="entry name" value="HALOACID DEHALOGENASE, TYPE II (AFU_ORTHOLOGUE AFUA_2G07750)-RELATED"/>
    <property type="match status" value="1"/>
</dbReference>
<dbReference type="EMBL" id="STGW01000001">
    <property type="protein sequence ID" value="THV18459.1"/>
    <property type="molecule type" value="Genomic_DNA"/>
</dbReference>
<accession>A0A4S8NTG1</accession>
<evidence type="ECO:0000313" key="3">
    <source>
        <dbReference type="Proteomes" id="UP000307087"/>
    </source>
</evidence>
<dbReference type="OrthoDB" id="9810501at2"/>
<dbReference type="Gene3D" id="3.40.50.1000">
    <property type="entry name" value="HAD superfamily/HAD-like"/>
    <property type="match status" value="1"/>
</dbReference>